<dbReference type="GO" id="GO:0035803">
    <property type="term" value="P:egg coat formation"/>
    <property type="evidence" value="ECO:0007669"/>
    <property type="project" value="UniProtKB-UniRule"/>
</dbReference>
<keyword evidence="6 14" id="KW-0272">Extracellular matrix</keyword>
<dbReference type="PANTHER" id="PTHR11576">
    <property type="entry name" value="ZONA PELLUCIDA SPERM-BINDING PROTEIN 3"/>
    <property type="match status" value="1"/>
</dbReference>
<reference evidence="17" key="3">
    <citation type="submission" date="2025-05" db="UniProtKB">
        <authorList>
            <consortium name="Ensembl"/>
        </authorList>
    </citation>
    <scope>IDENTIFICATION</scope>
</reference>
<evidence type="ECO:0000256" key="12">
    <source>
        <dbReference type="ARBA" id="ARBA00023157"/>
    </source>
</evidence>
<dbReference type="GO" id="GO:0032190">
    <property type="term" value="F:acrosin binding"/>
    <property type="evidence" value="ECO:0007669"/>
    <property type="project" value="TreeGrafter"/>
</dbReference>
<comment type="PTM">
    <text evidence="14">Proteolytically cleaved before the transmembrane segment to yield the secreted ectodomain incorporated in the zona pellucida.</text>
</comment>
<dbReference type="Pfam" id="PF23344">
    <property type="entry name" value="ZP-N"/>
    <property type="match status" value="1"/>
</dbReference>
<keyword evidence="18" id="KW-1185">Reference proteome</keyword>
<evidence type="ECO:0000256" key="3">
    <source>
        <dbReference type="ARBA" id="ARBA00017980"/>
    </source>
</evidence>
<comment type="function">
    <text evidence="14">Component of the zona pellucida, an extracellular matrix surrounding oocytes which mediates sperm binding, induction of the acrosome reaction and prevents post-fertilization polyspermy. The zona pellucida is composed of 3 to 4 glycoproteins, ZP1, ZP2, ZP3, and ZP4. ZP3 is essential for sperm binding and zona matrix formation.</text>
</comment>
<dbReference type="InterPro" id="IPR048290">
    <property type="entry name" value="ZP_chr"/>
</dbReference>
<dbReference type="InterPro" id="IPR055355">
    <property type="entry name" value="ZP-C"/>
</dbReference>
<evidence type="ECO:0000256" key="2">
    <source>
        <dbReference type="ARBA" id="ARBA00006735"/>
    </source>
</evidence>
<dbReference type="RefSeq" id="XP_015801253.3">
    <property type="nucleotide sequence ID" value="XM_015945767.3"/>
</dbReference>
<evidence type="ECO:0000256" key="8">
    <source>
        <dbReference type="ARBA" id="ARBA00022692"/>
    </source>
</evidence>
<dbReference type="OrthoDB" id="8880842at2759"/>
<evidence type="ECO:0000256" key="10">
    <source>
        <dbReference type="ARBA" id="ARBA00022989"/>
    </source>
</evidence>
<evidence type="ECO:0000313" key="16">
    <source>
        <dbReference type="EMBL" id="KAF7221101.1"/>
    </source>
</evidence>
<feature type="signal peptide" evidence="14">
    <location>
        <begin position="1"/>
        <end position="23"/>
    </location>
</feature>
<keyword evidence="7 14" id="KW-0165">Cleavage on pair of basic residues</keyword>
<dbReference type="Proteomes" id="UP000822369">
    <property type="component" value="Chromosome 6"/>
</dbReference>
<reference evidence="16" key="2">
    <citation type="submission" date="2020-03" db="EMBL/GenBank/DDBJ databases">
        <title>Intra-Species Differences in Population Size shape Life History and Genome Evolution.</title>
        <authorList>
            <person name="Willemsen D."/>
            <person name="Cui R."/>
            <person name="Valenzano D.R."/>
        </authorList>
    </citation>
    <scope>NUCLEOTIDE SEQUENCE</scope>
    <source>
        <strain evidence="16">GRZ</strain>
        <tissue evidence="16">Whole</tissue>
    </source>
</reference>
<comment type="domain">
    <text evidence="14">The ZP domain is involved in the polymerization of the ZP proteins to form the zona pellucida.</text>
</comment>
<feature type="domain" description="ZP" evidence="15">
    <location>
        <begin position="62"/>
        <end position="325"/>
    </location>
</feature>
<reference evidence="17" key="1">
    <citation type="submission" date="2014-08" db="EMBL/GenBank/DDBJ databases">
        <authorList>
            <person name="Senf B."/>
            <person name="Petzold A."/>
            <person name="Downie B.R."/>
            <person name="Koch P."/>
            <person name="Platzer M."/>
        </authorList>
    </citation>
    <scope>NUCLEOTIDE SEQUENCE [LARGE SCALE GENOMIC DNA]</scope>
    <source>
        <strain evidence="17">GRZ</strain>
    </source>
</reference>
<evidence type="ECO:0000313" key="17">
    <source>
        <dbReference type="Ensembl" id="ENSNFUP00015024565.1"/>
    </source>
</evidence>
<organism evidence="17 18">
    <name type="scientific">Nothobranchius furzeri</name>
    <name type="common">Turquoise killifish</name>
    <dbReference type="NCBI Taxonomy" id="105023"/>
    <lineage>
        <taxon>Eukaryota</taxon>
        <taxon>Metazoa</taxon>
        <taxon>Chordata</taxon>
        <taxon>Craniata</taxon>
        <taxon>Vertebrata</taxon>
        <taxon>Euteleostomi</taxon>
        <taxon>Actinopterygii</taxon>
        <taxon>Neopterygii</taxon>
        <taxon>Teleostei</taxon>
        <taxon>Neoteleostei</taxon>
        <taxon>Acanthomorphata</taxon>
        <taxon>Ovalentaria</taxon>
        <taxon>Atherinomorphae</taxon>
        <taxon>Cyprinodontiformes</taxon>
        <taxon>Nothobranchiidae</taxon>
        <taxon>Nothobranchius</taxon>
    </lineage>
</organism>
<dbReference type="GO" id="GO:0007339">
    <property type="term" value="P:binding of sperm to zona pellucida"/>
    <property type="evidence" value="ECO:0007669"/>
    <property type="project" value="UniProtKB-UniRule"/>
</dbReference>
<name>A0A8C6LWI7_NOTFU</name>
<keyword evidence="13" id="KW-0325">Glycoprotein</keyword>
<dbReference type="FunFam" id="2.60.40.4100:FF:000002">
    <property type="entry name" value="Zona pellucida sperm-binding protein 3"/>
    <property type="match status" value="1"/>
</dbReference>
<dbReference type="InterPro" id="IPR042235">
    <property type="entry name" value="ZP-C_dom"/>
</dbReference>
<dbReference type="GO" id="GO:0005886">
    <property type="term" value="C:plasma membrane"/>
    <property type="evidence" value="ECO:0007669"/>
    <property type="project" value="UniProtKB-SubCell"/>
</dbReference>
<dbReference type="InterPro" id="IPR055356">
    <property type="entry name" value="ZP-N"/>
</dbReference>
<comment type="similarity">
    <text evidence="2 14">Belongs to the ZP domain family. ZPC subfamily.</text>
</comment>
<evidence type="ECO:0000256" key="14">
    <source>
        <dbReference type="RuleBase" id="RU367066"/>
    </source>
</evidence>
<evidence type="ECO:0000313" key="18">
    <source>
        <dbReference type="Proteomes" id="UP000694548"/>
    </source>
</evidence>
<keyword evidence="9 14" id="KW-0732">Signal</keyword>
<dbReference type="InterPro" id="IPR001507">
    <property type="entry name" value="ZP_dom"/>
</dbReference>
<dbReference type="OMA" id="TEVSMIV"/>
<dbReference type="FunFam" id="2.60.40.3210:FF:000001">
    <property type="entry name" value="Zona pellucida sperm-binding protein 3"/>
    <property type="match status" value="1"/>
</dbReference>
<evidence type="ECO:0000256" key="13">
    <source>
        <dbReference type="ARBA" id="ARBA00023180"/>
    </source>
</evidence>
<dbReference type="GO" id="GO:2000344">
    <property type="term" value="P:positive regulation of acrosome reaction"/>
    <property type="evidence" value="ECO:0007669"/>
    <property type="project" value="UniProtKB-UniRule"/>
</dbReference>
<evidence type="ECO:0000256" key="5">
    <source>
        <dbReference type="ARBA" id="ARBA00022525"/>
    </source>
</evidence>
<dbReference type="GO" id="GO:0035805">
    <property type="term" value="C:egg coat"/>
    <property type="evidence" value="ECO:0007669"/>
    <property type="project" value="UniProtKB-SubCell"/>
</dbReference>
<dbReference type="Proteomes" id="UP000694548">
    <property type="component" value="Chromosome sgr03"/>
</dbReference>
<dbReference type="KEGG" id="nfu:107376595"/>
<evidence type="ECO:0000256" key="7">
    <source>
        <dbReference type="ARBA" id="ARBA00022685"/>
    </source>
</evidence>
<dbReference type="GeneTree" id="ENSGT01030000234567"/>
<gene>
    <name evidence="17" type="primary">LOC107376595</name>
    <name evidence="16" type="ORF">G4P62_003530</name>
</gene>
<evidence type="ECO:0000259" key="15">
    <source>
        <dbReference type="PROSITE" id="PS51034"/>
    </source>
</evidence>
<dbReference type="PRINTS" id="PR00023">
    <property type="entry name" value="ZPELLUCIDA"/>
</dbReference>
<evidence type="ECO:0000256" key="1">
    <source>
        <dbReference type="ARBA" id="ARBA00004498"/>
    </source>
</evidence>
<keyword evidence="12 14" id="KW-1015">Disulfide bond</keyword>
<evidence type="ECO:0000256" key="11">
    <source>
        <dbReference type="ARBA" id="ARBA00023136"/>
    </source>
</evidence>
<dbReference type="GO" id="GO:0035804">
    <property type="term" value="F:structural constituent of egg coat"/>
    <property type="evidence" value="ECO:0007669"/>
    <property type="project" value="UniProtKB-UniRule"/>
</dbReference>
<evidence type="ECO:0000256" key="6">
    <source>
        <dbReference type="ARBA" id="ARBA00022530"/>
    </source>
</evidence>
<keyword evidence="11" id="KW-0472">Membrane</keyword>
<evidence type="ECO:0000256" key="4">
    <source>
        <dbReference type="ARBA" id="ARBA00022475"/>
    </source>
</evidence>
<dbReference type="Gene3D" id="2.60.40.4100">
    <property type="entry name" value="Zona pellucida, ZP-C domain"/>
    <property type="match status" value="1"/>
</dbReference>
<dbReference type="Pfam" id="PF00100">
    <property type="entry name" value="Zona_pellucida"/>
    <property type="match status" value="1"/>
</dbReference>
<keyword evidence="8" id="KW-0812">Transmembrane</keyword>
<dbReference type="GeneID" id="107376595"/>
<dbReference type="Ensembl" id="ENSNFUT00015025682.1">
    <property type="protein sequence ID" value="ENSNFUP00015024565.1"/>
    <property type="gene ID" value="ENSNFUG00015011882.1"/>
</dbReference>
<proteinExistence type="inferred from homology"/>
<keyword evidence="10" id="KW-1133">Transmembrane helix</keyword>
<dbReference type="EMBL" id="JAAVVJ010000006">
    <property type="protein sequence ID" value="KAF7221101.1"/>
    <property type="molecule type" value="Genomic_DNA"/>
</dbReference>
<dbReference type="AlphaFoldDB" id="A0A8C6LWI7"/>
<comment type="subcellular location">
    <subcellularLocation>
        <location evidence="1">Secreted</location>
        <location evidence="1">Extracellular space</location>
        <location evidence="1">Extracellular matrix</location>
    </subcellularLocation>
    <subcellularLocation>
        <location evidence="14">Zona pellucida</location>
    </subcellularLocation>
    <subcellularLocation>
        <location evidence="14">Cell membrane</location>
        <topology evidence="14">Single-pass type I membrane protein</topology>
    </subcellularLocation>
</comment>
<protein>
    <recommendedName>
        <fullName evidence="3 14">Zona pellucida sperm-binding protein 3</fullName>
    </recommendedName>
</protein>
<accession>A0A8C6LWI7</accession>
<dbReference type="PANTHER" id="PTHR11576:SF2">
    <property type="entry name" value="ZONA PELLUCIDA SPERM-BINDING PROTEIN 3"/>
    <property type="match status" value="1"/>
</dbReference>
<evidence type="ECO:0000256" key="9">
    <source>
        <dbReference type="ARBA" id="ARBA00022729"/>
    </source>
</evidence>
<dbReference type="SMART" id="SM00241">
    <property type="entry name" value="ZP"/>
    <property type="match status" value="1"/>
</dbReference>
<feature type="chain" id="PRO_5044520943" description="Zona pellucida sperm-binding protein 3" evidence="14">
    <location>
        <begin position="24"/>
        <end position="367"/>
    </location>
</feature>
<keyword evidence="4 14" id="KW-1003">Cell membrane</keyword>
<dbReference type="PROSITE" id="PS51034">
    <property type="entry name" value="ZP_2"/>
    <property type="match status" value="1"/>
</dbReference>
<keyword evidence="5 14" id="KW-0964">Secreted</keyword>
<dbReference type="Gene3D" id="2.60.40.3210">
    <property type="entry name" value="Zona pellucida, ZP-N domain"/>
    <property type="match status" value="1"/>
</dbReference>
<sequence>MVSVGYPVALVLLISLTIDVTDAIRTLKEGPMIDAEGREYKSVSPVDNSRPKTREKPTIRVHCTEVSMIVFIQADFYRTGRLASPGELYLGDPKSSQSGRCYAVPGGDGVYVIEADLHDCGSKLTVSDDDVIYSNNLIFSPAVGHHGITRVMEAVVPVSCHYKGKHTVSSITQQKQPLAFSASEKFPAGGSPFSLKLMTDDWSGEMLSNTFYLGDPLHLKASYSGPDSRQIFVDSCVATVMPDARSVPRYFFIENNGCFADAKDGGVNSLFLPRSSPDSLLFQLNAFLFHKELRTTIYLTCKLKASPELKSSPVDKACNYIQNRWTSVDGNDGVCWCCNRVCRNKASKDDLICDTLTLGPLVIFPRN</sequence>